<accession>A0A2T2ZT57</accession>
<dbReference type="Gene3D" id="3.30.40.10">
    <property type="entry name" value="Zinc/RING finger domain, C3HC4 (zinc finger)"/>
    <property type="match status" value="1"/>
</dbReference>
<evidence type="ECO:0000259" key="3">
    <source>
        <dbReference type="PROSITE" id="PS50089"/>
    </source>
</evidence>
<dbReference type="InterPro" id="IPR013083">
    <property type="entry name" value="Znf_RING/FYVE/PHD"/>
</dbReference>
<name>A0A2T2ZT57_9PEZI</name>
<reference evidence="4 5" key="1">
    <citation type="journal article" date="2018" name="Mycol. Prog.">
        <title>Coniella lustricola, a new species from submerged detritus.</title>
        <authorList>
            <person name="Raudabaugh D.B."/>
            <person name="Iturriaga T."/>
            <person name="Carver A."/>
            <person name="Mondo S."/>
            <person name="Pangilinan J."/>
            <person name="Lipzen A."/>
            <person name="He G."/>
            <person name="Amirebrahimi M."/>
            <person name="Grigoriev I.V."/>
            <person name="Miller A.N."/>
        </authorList>
    </citation>
    <scope>NUCLEOTIDE SEQUENCE [LARGE SCALE GENOMIC DNA]</scope>
    <source>
        <strain evidence="4 5">B22-T-1</strain>
    </source>
</reference>
<feature type="compositionally biased region" description="Basic and acidic residues" evidence="2">
    <location>
        <begin position="75"/>
        <end position="84"/>
    </location>
</feature>
<keyword evidence="1" id="KW-0479">Metal-binding</keyword>
<feature type="region of interest" description="Disordered" evidence="2">
    <location>
        <begin position="75"/>
        <end position="136"/>
    </location>
</feature>
<dbReference type="STRING" id="2025994.A0A2T2ZT57"/>
<evidence type="ECO:0000256" key="2">
    <source>
        <dbReference type="SAM" id="MobiDB-lite"/>
    </source>
</evidence>
<keyword evidence="1" id="KW-0862">Zinc</keyword>
<dbReference type="InParanoid" id="A0A2T2ZT57"/>
<keyword evidence="5" id="KW-1185">Reference proteome</keyword>
<keyword evidence="1" id="KW-0863">Zinc-finger</keyword>
<dbReference type="EMBL" id="KZ678742">
    <property type="protein sequence ID" value="PSR75815.1"/>
    <property type="molecule type" value="Genomic_DNA"/>
</dbReference>
<organism evidence="4 5">
    <name type="scientific">Coniella lustricola</name>
    <dbReference type="NCBI Taxonomy" id="2025994"/>
    <lineage>
        <taxon>Eukaryota</taxon>
        <taxon>Fungi</taxon>
        <taxon>Dikarya</taxon>
        <taxon>Ascomycota</taxon>
        <taxon>Pezizomycotina</taxon>
        <taxon>Sordariomycetes</taxon>
        <taxon>Sordariomycetidae</taxon>
        <taxon>Diaporthales</taxon>
        <taxon>Schizoparmaceae</taxon>
        <taxon>Coniella</taxon>
    </lineage>
</organism>
<feature type="non-terminal residue" evidence="4">
    <location>
        <position position="1"/>
    </location>
</feature>
<protein>
    <recommendedName>
        <fullName evidence="3">RING-type domain-containing protein</fullName>
    </recommendedName>
</protein>
<evidence type="ECO:0000256" key="1">
    <source>
        <dbReference type="PROSITE-ProRule" id="PRU00175"/>
    </source>
</evidence>
<dbReference type="OrthoDB" id="106784at2759"/>
<feature type="non-terminal residue" evidence="4">
    <location>
        <position position="136"/>
    </location>
</feature>
<feature type="domain" description="RING-type" evidence="3">
    <location>
        <begin position="14"/>
        <end position="50"/>
    </location>
</feature>
<dbReference type="GO" id="GO:0008270">
    <property type="term" value="F:zinc ion binding"/>
    <property type="evidence" value="ECO:0007669"/>
    <property type="project" value="UniProtKB-KW"/>
</dbReference>
<feature type="compositionally biased region" description="Low complexity" evidence="2">
    <location>
        <begin position="113"/>
        <end position="136"/>
    </location>
</feature>
<dbReference type="InterPro" id="IPR001841">
    <property type="entry name" value="Znf_RING"/>
</dbReference>
<evidence type="ECO:0000313" key="5">
    <source>
        <dbReference type="Proteomes" id="UP000241462"/>
    </source>
</evidence>
<dbReference type="SUPFAM" id="SSF57850">
    <property type="entry name" value="RING/U-box"/>
    <property type="match status" value="1"/>
</dbReference>
<proteinExistence type="predicted"/>
<dbReference type="AlphaFoldDB" id="A0A2T2ZT57"/>
<sequence length="136" mass="14341">SSLPQDEVPFKLRCAICSKLAVNAFKTPCCEQMICENCKTTLPSTCPVCEHTPVSAEDCKPNNKLRMTTRAFLKTAEKKRDSSQVKDAAPPVTPVDAHASAALPLLSGPHKTAPAQEPATEAAPALEAAASAPEAE</sequence>
<evidence type="ECO:0000313" key="4">
    <source>
        <dbReference type="EMBL" id="PSR75815.1"/>
    </source>
</evidence>
<dbReference type="Proteomes" id="UP000241462">
    <property type="component" value="Unassembled WGS sequence"/>
</dbReference>
<gene>
    <name evidence="4" type="ORF">BD289DRAFT_345754</name>
</gene>
<dbReference type="PROSITE" id="PS50089">
    <property type="entry name" value="ZF_RING_2"/>
    <property type="match status" value="1"/>
</dbReference>